<sequence length="711" mass="78781">MVLTVDESLSKIYKKYAKSYSDVGTTDKVLKLKDFISILQDKRTDQQYLSKASAFLPIDTFGLLYILADHDNKGYINEADFKRLSNELLSIHNSTDEGSVLLFKMFKLFESDLTNSKTKGDTLDSKKFVEILTRLENAVGSDADSKSVEGLLSQKNLKSLTPHDLASLLNELPTLELQAKFAKVQNSDAKVSASDLKQLVNEIYNSRLPANLLNQVETVSKAKYGDSLTYEQSHSVLKFLRNLPHMNYLVYQQITAGSGEFDKSHPITQDAFYQFIEQNDKSNTEKLTPEEVSLFFQWNSELLNQQTNAPAIKSGDLLAILTDDLIKSGESSDASGFSFYPVFNSAYSFLLGSVAGAIGATVVYPIDLVKTRMQNQKGKSMYSSYGDCFRKVLKHEGFVGFYSGLLPQLVGVAPEKAIKLTVNDIVRGIGMKYSKNGEISMGWEIAAGSSAGACQVVFTNPLEITKIRLQVQGETIRQMAKEGKTVAEKTAVGIVRELGIKGLYKGASACLLRDVPFSAIYFPAYANLKKYLFGFDPHDKTKRDSLESWELLTAGALAGMPAAYCTTPCDVIKTRLQVETRPGEKAYKSIGDAFVRIMKEEGPTAFLKGGVARICRSSPQFGFTLASYELFQTYIPLKTFYPDPNEKKEKGVSSDGYGNKLTSLTPQLKDESVQYGLTEGAKKFVSQSLDLTPSLKTFNVQQYIDLKTKKD</sequence>
<comment type="caution">
    <text evidence="1">The sequence shown here is derived from an EMBL/GenBank/DDBJ whole genome shotgun (WGS) entry which is preliminary data.</text>
</comment>
<reference evidence="1" key="1">
    <citation type="submission" date="2023-04" db="EMBL/GenBank/DDBJ databases">
        <title>Ambrosiozyma monospora NBRC 10751.</title>
        <authorList>
            <person name="Ichikawa N."/>
            <person name="Sato H."/>
            <person name="Tonouchi N."/>
        </authorList>
    </citation>
    <scope>NUCLEOTIDE SEQUENCE</scope>
    <source>
        <strain evidence="1">NBRC 10751</strain>
    </source>
</reference>
<evidence type="ECO:0000313" key="1">
    <source>
        <dbReference type="EMBL" id="GME76803.1"/>
    </source>
</evidence>
<organism evidence="1 2">
    <name type="scientific">Ambrosiozyma monospora</name>
    <name type="common">Yeast</name>
    <name type="synonym">Endomycopsis monosporus</name>
    <dbReference type="NCBI Taxonomy" id="43982"/>
    <lineage>
        <taxon>Eukaryota</taxon>
        <taxon>Fungi</taxon>
        <taxon>Dikarya</taxon>
        <taxon>Ascomycota</taxon>
        <taxon>Saccharomycotina</taxon>
        <taxon>Pichiomycetes</taxon>
        <taxon>Pichiales</taxon>
        <taxon>Pichiaceae</taxon>
        <taxon>Ambrosiozyma</taxon>
    </lineage>
</organism>
<gene>
    <name evidence="1" type="ORF">Amon02_000276800</name>
</gene>
<evidence type="ECO:0000313" key="2">
    <source>
        <dbReference type="Proteomes" id="UP001165064"/>
    </source>
</evidence>
<accession>A0ACB5SZ10</accession>
<name>A0ACB5SZ10_AMBMO</name>
<dbReference type="EMBL" id="BSXS01001642">
    <property type="protein sequence ID" value="GME76803.1"/>
    <property type="molecule type" value="Genomic_DNA"/>
</dbReference>
<protein>
    <submittedName>
        <fullName evidence="1">Unnamed protein product</fullName>
    </submittedName>
</protein>
<proteinExistence type="predicted"/>
<dbReference type="Proteomes" id="UP001165064">
    <property type="component" value="Unassembled WGS sequence"/>
</dbReference>
<keyword evidence="2" id="KW-1185">Reference proteome</keyword>